<gene>
    <name evidence="2" type="ORF">MCOR_43871</name>
</gene>
<feature type="region of interest" description="Disordered" evidence="1">
    <location>
        <begin position="1"/>
        <end position="41"/>
    </location>
</feature>
<accession>A0A6J8DSK8</accession>
<feature type="compositionally biased region" description="Acidic residues" evidence="1">
    <location>
        <begin position="1"/>
        <end position="10"/>
    </location>
</feature>
<proteinExistence type="predicted"/>
<dbReference type="AlphaFoldDB" id="A0A6J8DSK8"/>
<evidence type="ECO:0000313" key="3">
    <source>
        <dbReference type="Proteomes" id="UP000507470"/>
    </source>
</evidence>
<evidence type="ECO:0000256" key="1">
    <source>
        <dbReference type="SAM" id="MobiDB-lite"/>
    </source>
</evidence>
<organism evidence="2 3">
    <name type="scientific">Mytilus coruscus</name>
    <name type="common">Sea mussel</name>
    <dbReference type="NCBI Taxonomy" id="42192"/>
    <lineage>
        <taxon>Eukaryota</taxon>
        <taxon>Metazoa</taxon>
        <taxon>Spiralia</taxon>
        <taxon>Lophotrochozoa</taxon>
        <taxon>Mollusca</taxon>
        <taxon>Bivalvia</taxon>
        <taxon>Autobranchia</taxon>
        <taxon>Pteriomorphia</taxon>
        <taxon>Mytilida</taxon>
        <taxon>Mytiloidea</taxon>
        <taxon>Mytilidae</taxon>
        <taxon>Mytilinae</taxon>
        <taxon>Mytilus</taxon>
    </lineage>
</organism>
<name>A0A6J8DSK8_MYTCO</name>
<feature type="compositionally biased region" description="Basic and acidic residues" evidence="1">
    <location>
        <begin position="27"/>
        <end position="41"/>
    </location>
</feature>
<reference evidence="2 3" key="1">
    <citation type="submission" date="2020-06" db="EMBL/GenBank/DDBJ databases">
        <authorList>
            <person name="Li R."/>
            <person name="Bekaert M."/>
        </authorList>
    </citation>
    <scope>NUCLEOTIDE SEQUENCE [LARGE SCALE GENOMIC DNA]</scope>
    <source>
        <strain evidence="3">wild</strain>
    </source>
</reference>
<keyword evidence="3" id="KW-1185">Reference proteome</keyword>
<dbReference type="EMBL" id="CACVKT020007786">
    <property type="protein sequence ID" value="CAC5410707.1"/>
    <property type="molecule type" value="Genomic_DNA"/>
</dbReference>
<evidence type="ECO:0000313" key="2">
    <source>
        <dbReference type="EMBL" id="CAC5410707.1"/>
    </source>
</evidence>
<dbReference type="Proteomes" id="UP000507470">
    <property type="component" value="Unassembled WGS sequence"/>
</dbReference>
<dbReference type="OrthoDB" id="6624493at2759"/>
<sequence length="349" mass="39919">MEVDNEENETVENRTSFRNQLIRKNKHERDTSSDEDEIPLKELKKRINIRNKSLNSKEVLSSETDEDDEIPLSKLKRTLKSDASDESDVTDNFSDRENMSVNSVNIKSACNQFGDLREIDSKLENVTEEFEKQIIDPENCIQQLLTCTTVLYNDKILAIISLPLLDSNNRFEVYKAYNLPMPMKNNSTKLLTMVAKFDINVEYFAVNAERSKYVLLNNDEINKCTDRFTKFCKIVSPFYPITLSKNCAISLFMKKENDIDKFCKVLVEPPSSIFPMANYISSGSCQERGGEKVMNFAAKYDKVEHLVSAKTEGEVATNRCVASAPMLVNHKDDTQNNIYPVLKLPIIDN</sequence>
<protein>
    <submittedName>
        <fullName evidence="2">Uncharacterized protein</fullName>
    </submittedName>
</protein>